<dbReference type="EMBL" id="CP047180">
    <property type="protein sequence ID" value="QHC64163.1"/>
    <property type="molecule type" value="Genomic_DNA"/>
</dbReference>
<name>A0ABX6H2Y6_9MICO</name>
<protein>
    <recommendedName>
        <fullName evidence="4">Tat pathway signal sequence domain protein</fullName>
    </recommendedName>
</protein>
<organism evidence="2 3">
    <name type="scientific">Rathayibacter festucae</name>
    <dbReference type="NCBI Taxonomy" id="110937"/>
    <lineage>
        <taxon>Bacteria</taxon>
        <taxon>Bacillati</taxon>
        <taxon>Actinomycetota</taxon>
        <taxon>Actinomycetes</taxon>
        <taxon>Micrococcales</taxon>
        <taxon>Microbacteriaceae</taxon>
        <taxon>Rathayibacter</taxon>
    </lineage>
</organism>
<proteinExistence type="predicted"/>
<evidence type="ECO:0000313" key="3">
    <source>
        <dbReference type="Proteomes" id="UP000464597"/>
    </source>
</evidence>
<evidence type="ECO:0008006" key="4">
    <source>
        <dbReference type="Google" id="ProtNLM"/>
    </source>
</evidence>
<feature type="chain" id="PRO_5046994984" description="Tat pathway signal sequence domain protein" evidence="1">
    <location>
        <begin position="29"/>
        <end position="273"/>
    </location>
</feature>
<gene>
    <name evidence="2" type="ORF">GSU69_16710</name>
</gene>
<evidence type="ECO:0000313" key="2">
    <source>
        <dbReference type="EMBL" id="QHC64163.1"/>
    </source>
</evidence>
<sequence length="273" mass="28612">MSPSSTPTPGPSRRTVSAAAVWSAPVAAAVIAAPLAAASAAALCDSAVDFARTRNAGGDTAVLLAPSSSGAVSTVRITSVLAPGTTTTTQGRSFNLTQSGSAWGGGIGDTALESTEAQYGDSAPRSALVLNQRREGPITTFPSPGSDSQTLTFQFFDPQGRLFDPAGLQLEFFDFTSQDRQAWVPDHWDAMGFSVAPTEIVQDPIFAGTGAGTLADPYRRVGGDDGTITFFKKDIFVFDVFPSGSTLTYTQHEGRQGWHTVFLTGLQFRSDVC</sequence>
<accession>A0ABX6H2Y6</accession>
<dbReference type="InterPro" id="IPR006311">
    <property type="entry name" value="TAT_signal"/>
</dbReference>
<dbReference type="PROSITE" id="PS51318">
    <property type="entry name" value="TAT"/>
    <property type="match status" value="1"/>
</dbReference>
<feature type="signal peptide" evidence="1">
    <location>
        <begin position="1"/>
        <end position="28"/>
    </location>
</feature>
<keyword evidence="3" id="KW-1185">Reference proteome</keyword>
<keyword evidence="1" id="KW-0732">Signal</keyword>
<reference evidence="3" key="1">
    <citation type="submission" date="2019-12" db="EMBL/GenBank/DDBJ databases">
        <title>Complete and draft genome sequences of new strains and members of some known species of the genus Rathayibacter isolated from plants.</title>
        <authorList>
            <person name="Tarlachkov S.V."/>
            <person name="Starodumova I.P."/>
            <person name="Dorofeeva L.V."/>
            <person name="Prisyazhnaya N.V."/>
            <person name="Leyn S."/>
            <person name="Zlamal J."/>
            <person name="Elan M."/>
            <person name="Osterman A.L."/>
            <person name="Nadler S."/>
            <person name="Subbotin S.A."/>
            <person name="Evtushenko L.I."/>
        </authorList>
    </citation>
    <scope>NUCLEOTIDE SEQUENCE [LARGE SCALE GENOMIC DNA]</scope>
    <source>
        <strain evidence="3">VKM Ac-2802</strain>
    </source>
</reference>
<dbReference type="Proteomes" id="UP000464597">
    <property type="component" value="Chromosome"/>
</dbReference>
<dbReference type="RefSeq" id="WP_159423602.1">
    <property type="nucleotide sequence ID" value="NZ_CP047180.1"/>
</dbReference>
<evidence type="ECO:0000256" key="1">
    <source>
        <dbReference type="SAM" id="SignalP"/>
    </source>
</evidence>